<organism evidence="10">
    <name type="scientific">marine sediment metagenome</name>
    <dbReference type="NCBI Taxonomy" id="412755"/>
    <lineage>
        <taxon>unclassified sequences</taxon>
        <taxon>metagenomes</taxon>
        <taxon>ecological metagenomes</taxon>
    </lineage>
</organism>
<evidence type="ECO:0000256" key="6">
    <source>
        <dbReference type="ARBA" id="ARBA00022840"/>
    </source>
</evidence>
<evidence type="ECO:0000256" key="5">
    <source>
        <dbReference type="ARBA" id="ARBA00022777"/>
    </source>
</evidence>
<gene>
    <name evidence="10" type="ORF">S06H3_13356</name>
</gene>
<comment type="catalytic activity">
    <reaction evidence="8">
        <text>L-seryl-[protein] + ATP = O-phospho-L-seryl-[protein] + ADP + H(+)</text>
        <dbReference type="Rhea" id="RHEA:17989"/>
        <dbReference type="Rhea" id="RHEA-COMP:9863"/>
        <dbReference type="Rhea" id="RHEA-COMP:11604"/>
        <dbReference type="ChEBI" id="CHEBI:15378"/>
        <dbReference type="ChEBI" id="CHEBI:29999"/>
        <dbReference type="ChEBI" id="CHEBI:30616"/>
        <dbReference type="ChEBI" id="CHEBI:83421"/>
        <dbReference type="ChEBI" id="CHEBI:456216"/>
        <dbReference type="EC" id="2.7.11.1"/>
    </reaction>
</comment>
<protein>
    <recommendedName>
        <fullName evidence="1">non-specific serine/threonine protein kinase</fullName>
        <ecNumber evidence="1">2.7.11.1</ecNumber>
    </recommendedName>
</protein>
<evidence type="ECO:0000313" key="10">
    <source>
        <dbReference type="EMBL" id="GAI14018.1"/>
    </source>
</evidence>
<sequence>MAAFFLAAIKCVHPESVTDPALWQIALLAKDGSQVSIDLGGLMNSASKEALLKAFEKYAPQVERDADVYTSLHAGENQTYTDLWLSALTQPPQREKLLPLERGLVLKGGDYTVAAMHASGGQGLVYLANRSEESGDDESHNLIIKEAMLPLYVSEEARRKAVERFDRDARLLSQLDSPHIAKVVDYFIEDHRSYLVTERIFGQDLRTCVEEDGPMTASAILELLPQMLAGLKYIHSRTPAVVHHDFTPDNLICSTSGQLVLIDFDVAREQST</sequence>
<dbReference type="Pfam" id="PF00069">
    <property type="entry name" value="Pkinase"/>
    <property type="match status" value="1"/>
</dbReference>
<feature type="domain" description="Protein kinase" evidence="9">
    <location>
        <begin position="111"/>
        <end position="272"/>
    </location>
</feature>
<evidence type="ECO:0000259" key="9">
    <source>
        <dbReference type="PROSITE" id="PS50011"/>
    </source>
</evidence>
<dbReference type="PROSITE" id="PS50011">
    <property type="entry name" value="PROTEIN_KINASE_DOM"/>
    <property type="match status" value="1"/>
</dbReference>
<dbReference type="EC" id="2.7.11.1" evidence="1"/>
<accession>X1L4Y1</accession>
<keyword evidence="6" id="KW-0067">ATP-binding</keyword>
<dbReference type="SMART" id="SM00220">
    <property type="entry name" value="S_TKc"/>
    <property type="match status" value="1"/>
</dbReference>
<feature type="non-terminal residue" evidence="10">
    <location>
        <position position="272"/>
    </location>
</feature>
<comment type="caution">
    <text evidence="10">The sequence shown here is derived from an EMBL/GenBank/DDBJ whole genome shotgun (WGS) entry which is preliminary data.</text>
</comment>
<keyword evidence="3" id="KW-0808">Transferase</keyword>
<comment type="catalytic activity">
    <reaction evidence="7">
        <text>L-threonyl-[protein] + ATP = O-phospho-L-threonyl-[protein] + ADP + H(+)</text>
        <dbReference type="Rhea" id="RHEA:46608"/>
        <dbReference type="Rhea" id="RHEA-COMP:11060"/>
        <dbReference type="Rhea" id="RHEA-COMP:11605"/>
        <dbReference type="ChEBI" id="CHEBI:15378"/>
        <dbReference type="ChEBI" id="CHEBI:30013"/>
        <dbReference type="ChEBI" id="CHEBI:30616"/>
        <dbReference type="ChEBI" id="CHEBI:61977"/>
        <dbReference type="ChEBI" id="CHEBI:456216"/>
        <dbReference type="EC" id="2.7.11.1"/>
    </reaction>
</comment>
<dbReference type="InterPro" id="IPR011009">
    <property type="entry name" value="Kinase-like_dom_sf"/>
</dbReference>
<dbReference type="Gene3D" id="1.10.510.10">
    <property type="entry name" value="Transferase(Phosphotransferase) domain 1"/>
    <property type="match status" value="1"/>
</dbReference>
<dbReference type="InterPro" id="IPR000719">
    <property type="entry name" value="Prot_kinase_dom"/>
</dbReference>
<dbReference type="InterPro" id="IPR008266">
    <property type="entry name" value="Tyr_kinase_AS"/>
</dbReference>
<evidence type="ECO:0000256" key="7">
    <source>
        <dbReference type="ARBA" id="ARBA00047899"/>
    </source>
</evidence>
<evidence type="ECO:0000256" key="4">
    <source>
        <dbReference type="ARBA" id="ARBA00022741"/>
    </source>
</evidence>
<evidence type="ECO:0000256" key="8">
    <source>
        <dbReference type="ARBA" id="ARBA00048679"/>
    </source>
</evidence>
<keyword evidence="5" id="KW-0418">Kinase</keyword>
<evidence type="ECO:0000256" key="1">
    <source>
        <dbReference type="ARBA" id="ARBA00012513"/>
    </source>
</evidence>
<reference evidence="10" key="1">
    <citation type="journal article" date="2014" name="Front. Microbiol.">
        <title>High frequency of phylogenetically diverse reductive dehalogenase-homologous genes in deep subseafloor sedimentary metagenomes.</title>
        <authorList>
            <person name="Kawai M."/>
            <person name="Futagami T."/>
            <person name="Toyoda A."/>
            <person name="Takaki Y."/>
            <person name="Nishi S."/>
            <person name="Hori S."/>
            <person name="Arai W."/>
            <person name="Tsubouchi T."/>
            <person name="Morono Y."/>
            <person name="Uchiyama I."/>
            <person name="Ito T."/>
            <person name="Fujiyama A."/>
            <person name="Inagaki F."/>
            <person name="Takami H."/>
        </authorList>
    </citation>
    <scope>NUCLEOTIDE SEQUENCE</scope>
    <source>
        <strain evidence="10">Expedition CK06-06</strain>
    </source>
</reference>
<dbReference type="AlphaFoldDB" id="X1L4Y1"/>
<keyword evidence="4" id="KW-0547">Nucleotide-binding</keyword>
<dbReference type="SUPFAM" id="SSF56112">
    <property type="entry name" value="Protein kinase-like (PK-like)"/>
    <property type="match status" value="1"/>
</dbReference>
<dbReference type="PANTHER" id="PTHR24363">
    <property type="entry name" value="SERINE/THREONINE PROTEIN KINASE"/>
    <property type="match status" value="1"/>
</dbReference>
<dbReference type="GO" id="GO:0005524">
    <property type="term" value="F:ATP binding"/>
    <property type="evidence" value="ECO:0007669"/>
    <property type="project" value="UniProtKB-KW"/>
</dbReference>
<dbReference type="PANTHER" id="PTHR24363:SF0">
    <property type="entry name" value="SERINE_THREONINE KINASE LIKE DOMAIN CONTAINING 1"/>
    <property type="match status" value="1"/>
</dbReference>
<proteinExistence type="predicted"/>
<dbReference type="EMBL" id="BARV01006519">
    <property type="protein sequence ID" value="GAI14018.1"/>
    <property type="molecule type" value="Genomic_DNA"/>
</dbReference>
<name>X1L4Y1_9ZZZZ</name>
<dbReference type="Gene3D" id="3.30.200.20">
    <property type="entry name" value="Phosphorylase Kinase, domain 1"/>
    <property type="match status" value="1"/>
</dbReference>
<dbReference type="PROSITE" id="PS00109">
    <property type="entry name" value="PROTEIN_KINASE_TYR"/>
    <property type="match status" value="1"/>
</dbReference>
<evidence type="ECO:0000256" key="3">
    <source>
        <dbReference type="ARBA" id="ARBA00022679"/>
    </source>
</evidence>
<keyword evidence="2" id="KW-0723">Serine/threonine-protein kinase</keyword>
<evidence type="ECO:0000256" key="2">
    <source>
        <dbReference type="ARBA" id="ARBA00022527"/>
    </source>
</evidence>
<dbReference type="GO" id="GO:0004674">
    <property type="term" value="F:protein serine/threonine kinase activity"/>
    <property type="evidence" value="ECO:0007669"/>
    <property type="project" value="UniProtKB-KW"/>
</dbReference>